<dbReference type="InterPro" id="IPR006527">
    <property type="entry name" value="F-box-assoc_dom_typ1"/>
</dbReference>
<sequence>MSIWVSNTVDEDLSWKSHFVLEVGFDKFNLYVGSFLLDEENKVALCCDVDLAKKYCKTRIFIVREDTLKLVYSDSGKETRFNRPVVITYVPSLVRIH</sequence>
<reference evidence="2 3" key="1">
    <citation type="submission" date="2020-02" db="EMBL/GenBank/DDBJ databases">
        <authorList>
            <person name="Ma Q."/>
            <person name="Huang Y."/>
            <person name="Song X."/>
            <person name="Pei D."/>
        </authorList>
    </citation>
    <scope>NUCLEOTIDE SEQUENCE [LARGE SCALE GENOMIC DNA]</scope>
    <source>
        <strain evidence="2">Sxm20200214</strain>
        <tissue evidence="2">Leaf</tissue>
    </source>
</reference>
<feature type="domain" description="F-box associated beta-propeller type 1" evidence="1">
    <location>
        <begin position="1"/>
        <end position="96"/>
    </location>
</feature>
<dbReference type="Pfam" id="PF07734">
    <property type="entry name" value="FBA_1"/>
    <property type="match status" value="1"/>
</dbReference>
<dbReference type="EMBL" id="JAAMPC010000016">
    <property type="protein sequence ID" value="KAG2253068.1"/>
    <property type="molecule type" value="Genomic_DNA"/>
</dbReference>
<name>A0A8X7PLU1_BRACI</name>
<gene>
    <name evidence="2" type="ORF">Bca52824_083204</name>
</gene>
<dbReference type="AlphaFoldDB" id="A0A8X7PLU1"/>
<evidence type="ECO:0000313" key="2">
    <source>
        <dbReference type="EMBL" id="KAG2253068.1"/>
    </source>
</evidence>
<protein>
    <recommendedName>
        <fullName evidence="1">F-box associated beta-propeller type 1 domain-containing protein</fullName>
    </recommendedName>
</protein>
<evidence type="ECO:0000259" key="1">
    <source>
        <dbReference type="Pfam" id="PF07734"/>
    </source>
</evidence>
<keyword evidence="3" id="KW-1185">Reference proteome</keyword>
<accession>A0A8X7PLU1</accession>
<evidence type="ECO:0000313" key="3">
    <source>
        <dbReference type="Proteomes" id="UP000886595"/>
    </source>
</evidence>
<organism evidence="2 3">
    <name type="scientific">Brassica carinata</name>
    <name type="common">Ethiopian mustard</name>
    <name type="synonym">Abyssinian cabbage</name>
    <dbReference type="NCBI Taxonomy" id="52824"/>
    <lineage>
        <taxon>Eukaryota</taxon>
        <taxon>Viridiplantae</taxon>
        <taxon>Streptophyta</taxon>
        <taxon>Embryophyta</taxon>
        <taxon>Tracheophyta</taxon>
        <taxon>Spermatophyta</taxon>
        <taxon>Magnoliopsida</taxon>
        <taxon>eudicotyledons</taxon>
        <taxon>Gunneridae</taxon>
        <taxon>Pentapetalae</taxon>
        <taxon>rosids</taxon>
        <taxon>malvids</taxon>
        <taxon>Brassicales</taxon>
        <taxon>Brassicaceae</taxon>
        <taxon>Brassiceae</taxon>
        <taxon>Brassica</taxon>
    </lineage>
</organism>
<proteinExistence type="predicted"/>
<dbReference type="OrthoDB" id="1111521at2759"/>
<dbReference type="Proteomes" id="UP000886595">
    <property type="component" value="Unassembled WGS sequence"/>
</dbReference>
<comment type="caution">
    <text evidence="2">The sequence shown here is derived from an EMBL/GenBank/DDBJ whole genome shotgun (WGS) entry which is preliminary data.</text>
</comment>